<name>S8DVD6_FOMSC</name>
<proteinExistence type="predicted"/>
<sequence>MSPSTSTPAMSPETWRRVPTTFAAILGITMPYRPPKNPVGAFFWRKRMLFETTTGLCLLETWEKLLMIFILYSIAFFAMSGLYKYAPQSAVYVRQRTTYYFLGQEPEPSAESHIASWVARNLTGEL</sequence>
<keyword evidence="3" id="KW-1185">Reference proteome</keyword>
<dbReference type="STRING" id="743788.S8DVD6"/>
<keyword evidence="1" id="KW-1133">Transmembrane helix</keyword>
<dbReference type="InParanoid" id="S8DVD6"/>
<dbReference type="AlphaFoldDB" id="S8DVD6"/>
<protein>
    <submittedName>
        <fullName evidence="2">Uncharacterized protein</fullName>
    </submittedName>
</protein>
<dbReference type="EMBL" id="KE504179">
    <property type="protein sequence ID" value="EPS97131.1"/>
    <property type="molecule type" value="Genomic_DNA"/>
</dbReference>
<reference evidence="2 3" key="1">
    <citation type="journal article" date="2012" name="Science">
        <title>The Paleozoic origin of enzymatic lignin decomposition reconstructed from 31 fungal genomes.</title>
        <authorList>
            <person name="Floudas D."/>
            <person name="Binder M."/>
            <person name="Riley R."/>
            <person name="Barry K."/>
            <person name="Blanchette R.A."/>
            <person name="Henrissat B."/>
            <person name="Martinez A.T."/>
            <person name="Otillar R."/>
            <person name="Spatafora J.W."/>
            <person name="Yadav J.S."/>
            <person name="Aerts A."/>
            <person name="Benoit I."/>
            <person name="Boyd A."/>
            <person name="Carlson A."/>
            <person name="Copeland A."/>
            <person name="Coutinho P.M."/>
            <person name="de Vries R.P."/>
            <person name="Ferreira P."/>
            <person name="Findley K."/>
            <person name="Foster B."/>
            <person name="Gaskell J."/>
            <person name="Glotzer D."/>
            <person name="Gorecki P."/>
            <person name="Heitman J."/>
            <person name="Hesse C."/>
            <person name="Hori C."/>
            <person name="Igarashi K."/>
            <person name="Jurgens J.A."/>
            <person name="Kallen N."/>
            <person name="Kersten P."/>
            <person name="Kohler A."/>
            <person name="Kuees U."/>
            <person name="Kumar T.K.A."/>
            <person name="Kuo A."/>
            <person name="LaButti K."/>
            <person name="Larrondo L.F."/>
            <person name="Lindquist E."/>
            <person name="Ling A."/>
            <person name="Lombard V."/>
            <person name="Lucas S."/>
            <person name="Lundell T."/>
            <person name="Martin R."/>
            <person name="McLaughlin D.J."/>
            <person name="Morgenstern I."/>
            <person name="Morin E."/>
            <person name="Murat C."/>
            <person name="Nagy L.G."/>
            <person name="Nolan M."/>
            <person name="Ohm R.A."/>
            <person name="Patyshakuliyeva A."/>
            <person name="Rokas A."/>
            <person name="Ruiz-Duenas F.J."/>
            <person name="Sabat G."/>
            <person name="Salamov A."/>
            <person name="Samejima M."/>
            <person name="Schmutz J."/>
            <person name="Slot J.C."/>
            <person name="St John F."/>
            <person name="Stenlid J."/>
            <person name="Sun H."/>
            <person name="Sun S."/>
            <person name="Syed K."/>
            <person name="Tsang A."/>
            <person name="Wiebenga A."/>
            <person name="Young D."/>
            <person name="Pisabarro A."/>
            <person name="Eastwood D.C."/>
            <person name="Martin F."/>
            <person name="Cullen D."/>
            <person name="Grigoriev I.V."/>
            <person name="Hibbett D.S."/>
        </authorList>
    </citation>
    <scope>NUCLEOTIDE SEQUENCE</scope>
    <source>
        <strain evidence="3">FP-58527</strain>
    </source>
</reference>
<accession>S8DVD6</accession>
<organism evidence="2 3">
    <name type="scientific">Fomitopsis schrenkii</name>
    <name type="common">Brown rot fungus</name>
    <dbReference type="NCBI Taxonomy" id="2126942"/>
    <lineage>
        <taxon>Eukaryota</taxon>
        <taxon>Fungi</taxon>
        <taxon>Dikarya</taxon>
        <taxon>Basidiomycota</taxon>
        <taxon>Agaricomycotina</taxon>
        <taxon>Agaricomycetes</taxon>
        <taxon>Polyporales</taxon>
        <taxon>Fomitopsis</taxon>
    </lineage>
</organism>
<dbReference type="eggNOG" id="ENOG502SGA0">
    <property type="taxonomic scope" value="Eukaryota"/>
</dbReference>
<feature type="transmembrane region" description="Helical" evidence="1">
    <location>
        <begin position="65"/>
        <end position="86"/>
    </location>
</feature>
<keyword evidence="1" id="KW-0472">Membrane</keyword>
<evidence type="ECO:0000313" key="3">
    <source>
        <dbReference type="Proteomes" id="UP000015241"/>
    </source>
</evidence>
<evidence type="ECO:0000256" key="1">
    <source>
        <dbReference type="SAM" id="Phobius"/>
    </source>
</evidence>
<gene>
    <name evidence="2" type="ORF">FOMPIDRAFT_1037954</name>
</gene>
<dbReference type="Proteomes" id="UP000015241">
    <property type="component" value="Unassembled WGS sequence"/>
</dbReference>
<dbReference type="HOGENOM" id="CLU_122021_2_0_1"/>
<dbReference type="OrthoDB" id="202672at2759"/>
<evidence type="ECO:0000313" key="2">
    <source>
        <dbReference type="EMBL" id="EPS97131.1"/>
    </source>
</evidence>
<keyword evidence="1" id="KW-0812">Transmembrane</keyword>